<dbReference type="PANTHER" id="PTHR34930:SF5">
    <property type="entry name" value="JUPITER MICROTUBULE ASSOCIATED HOMOLOG 2"/>
    <property type="match status" value="1"/>
</dbReference>
<accession>A0A4W5KLG5</accession>
<comment type="subcellular location">
    <subcellularLocation>
        <location evidence="2">Cytoplasm</location>
    </subcellularLocation>
    <subcellularLocation>
        <location evidence="1">Nucleus</location>
    </subcellularLocation>
</comment>
<reference evidence="9" key="1">
    <citation type="submission" date="2018-06" db="EMBL/GenBank/DDBJ databases">
        <title>Genome assembly of Danube salmon.</title>
        <authorList>
            <person name="Macqueen D.J."/>
            <person name="Gundappa M.K."/>
        </authorList>
    </citation>
    <scope>NUCLEOTIDE SEQUENCE [LARGE SCALE GENOMIC DNA]</scope>
</reference>
<feature type="compositionally biased region" description="Pro residues" evidence="7">
    <location>
        <begin position="126"/>
        <end position="137"/>
    </location>
</feature>
<proteinExistence type="inferred from homology"/>
<dbReference type="InterPro" id="IPR033335">
    <property type="entry name" value="JUPITER"/>
</dbReference>
<evidence type="ECO:0000256" key="4">
    <source>
        <dbReference type="ARBA" id="ARBA00022490"/>
    </source>
</evidence>
<dbReference type="PANTHER" id="PTHR34930">
    <property type="entry name" value="GEO05313P1"/>
    <property type="match status" value="1"/>
</dbReference>
<evidence type="ECO:0000313" key="8">
    <source>
        <dbReference type="Ensembl" id="ENSHHUP00000012811.1"/>
    </source>
</evidence>
<dbReference type="GO" id="GO:0005737">
    <property type="term" value="C:cytoplasm"/>
    <property type="evidence" value="ECO:0007669"/>
    <property type="project" value="UniProtKB-SubCell"/>
</dbReference>
<evidence type="ECO:0000256" key="1">
    <source>
        <dbReference type="ARBA" id="ARBA00004123"/>
    </source>
</evidence>
<keyword evidence="9" id="KW-1185">Reference proteome</keyword>
<keyword evidence="6" id="KW-0539">Nucleus</keyword>
<sequence>MTSTNMFSGLDNGAKPSSRVLCPPRGGSNDLFGGYEGEAAARRPHKMASNLFAPAEPQGVIKRTNPPGGKSSGIFGSPDAPAEQRRPVPPGGNTSNIFWGLESAPPSVKAHSNKPKDNMSVDESPMPIPEPPAPLPKESPAKEVKEENVASLPPTSTKAAVETAPSPSAKKLEASLSELSLKDHEPFGAQPMHHYSLFFSVCRQKQTPVQGEKSKKSTN</sequence>
<dbReference type="GO" id="GO:0005634">
    <property type="term" value="C:nucleus"/>
    <property type="evidence" value="ECO:0007669"/>
    <property type="project" value="UniProtKB-SubCell"/>
</dbReference>
<evidence type="ECO:0000256" key="7">
    <source>
        <dbReference type="SAM" id="MobiDB-lite"/>
    </source>
</evidence>
<name>A0A4W5KLG5_9TELE</name>
<keyword evidence="4" id="KW-0963">Cytoplasm</keyword>
<dbReference type="STRING" id="62062.ENSHHUP00000012811"/>
<feature type="region of interest" description="Disordered" evidence="7">
    <location>
        <begin position="1"/>
        <end position="171"/>
    </location>
</feature>
<evidence type="ECO:0000256" key="5">
    <source>
        <dbReference type="ARBA" id="ARBA00022553"/>
    </source>
</evidence>
<protein>
    <submittedName>
        <fullName evidence="8">Jupiter microtubule associated homolog 2</fullName>
    </submittedName>
</protein>
<organism evidence="8 9">
    <name type="scientific">Hucho hucho</name>
    <name type="common">huchen</name>
    <dbReference type="NCBI Taxonomy" id="62062"/>
    <lineage>
        <taxon>Eukaryota</taxon>
        <taxon>Metazoa</taxon>
        <taxon>Chordata</taxon>
        <taxon>Craniata</taxon>
        <taxon>Vertebrata</taxon>
        <taxon>Euteleostomi</taxon>
        <taxon>Actinopterygii</taxon>
        <taxon>Neopterygii</taxon>
        <taxon>Teleostei</taxon>
        <taxon>Protacanthopterygii</taxon>
        <taxon>Salmoniformes</taxon>
        <taxon>Salmonidae</taxon>
        <taxon>Salmoninae</taxon>
        <taxon>Hucho</taxon>
    </lineage>
</organism>
<feature type="compositionally biased region" description="Basic and acidic residues" evidence="7">
    <location>
        <begin position="139"/>
        <end position="148"/>
    </location>
</feature>
<reference evidence="8" key="3">
    <citation type="submission" date="2025-09" db="UniProtKB">
        <authorList>
            <consortium name="Ensembl"/>
        </authorList>
    </citation>
    <scope>IDENTIFICATION</scope>
</reference>
<evidence type="ECO:0000313" key="9">
    <source>
        <dbReference type="Proteomes" id="UP000314982"/>
    </source>
</evidence>
<keyword evidence="5" id="KW-0597">Phosphoprotein</keyword>
<evidence type="ECO:0000256" key="2">
    <source>
        <dbReference type="ARBA" id="ARBA00004496"/>
    </source>
</evidence>
<comment type="similarity">
    <text evidence="3">Belongs to the JUPITER family.</text>
</comment>
<evidence type="ECO:0000256" key="6">
    <source>
        <dbReference type="ARBA" id="ARBA00023242"/>
    </source>
</evidence>
<evidence type="ECO:0000256" key="3">
    <source>
        <dbReference type="ARBA" id="ARBA00008329"/>
    </source>
</evidence>
<dbReference type="Proteomes" id="UP000314982">
    <property type="component" value="Unassembled WGS sequence"/>
</dbReference>
<dbReference type="Ensembl" id="ENSHHUT00000013226.1">
    <property type="protein sequence ID" value="ENSHHUP00000012811.1"/>
    <property type="gene ID" value="ENSHHUG00000007859.1"/>
</dbReference>
<reference evidence="8" key="2">
    <citation type="submission" date="2025-08" db="UniProtKB">
        <authorList>
            <consortium name="Ensembl"/>
        </authorList>
    </citation>
    <scope>IDENTIFICATION</scope>
</reference>
<dbReference type="AlphaFoldDB" id="A0A4W5KLG5"/>
<dbReference type="GeneTree" id="ENSGT00390000007652"/>